<evidence type="ECO:0008006" key="2">
    <source>
        <dbReference type="Google" id="ProtNLM"/>
    </source>
</evidence>
<dbReference type="AlphaFoldDB" id="A0A147BIT1"/>
<feature type="non-terminal residue" evidence="1">
    <location>
        <position position="1"/>
    </location>
</feature>
<sequence length="111" mass="12561">GYSRWETVRIRRIRTNTALTPSKLVFFGLKEDMDPTCTSCSEGAEATLQHMLWACKGLEHHRNDALDKIQGADKPTTLEEWTNPAGTPQHRKAILDSLIQYIRESGVHSLI</sequence>
<name>A0A147BIT1_IXORI</name>
<accession>A0A147BIT1</accession>
<protein>
    <recommendedName>
        <fullName evidence="2">Tick transposon</fullName>
    </recommendedName>
</protein>
<proteinExistence type="predicted"/>
<evidence type="ECO:0000313" key="1">
    <source>
        <dbReference type="EMBL" id="JAR90661.1"/>
    </source>
</evidence>
<organism evidence="1">
    <name type="scientific">Ixodes ricinus</name>
    <name type="common">Common tick</name>
    <name type="synonym">Acarus ricinus</name>
    <dbReference type="NCBI Taxonomy" id="34613"/>
    <lineage>
        <taxon>Eukaryota</taxon>
        <taxon>Metazoa</taxon>
        <taxon>Ecdysozoa</taxon>
        <taxon>Arthropoda</taxon>
        <taxon>Chelicerata</taxon>
        <taxon>Arachnida</taxon>
        <taxon>Acari</taxon>
        <taxon>Parasitiformes</taxon>
        <taxon>Ixodida</taxon>
        <taxon>Ixodoidea</taxon>
        <taxon>Ixodidae</taxon>
        <taxon>Ixodinae</taxon>
        <taxon>Ixodes</taxon>
    </lineage>
</organism>
<dbReference type="EMBL" id="GEGO01004743">
    <property type="protein sequence ID" value="JAR90661.1"/>
    <property type="molecule type" value="Transcribed_RNA"/>
</dbReference>
<reference evidence="1" key="1">
    <citation type="journal article" date="2018" name="PLoS Negl. Trop. Dis.">
        <title>Sialome diversity of ticks revealed by RNAseq of single tick salivary glands.</title>
        <authorList>
            <person name="Perner J."/>
            <person name="Kropackova S."/>
            <person name="Kopacek P."/>
            <person name="Ribeiro J.M."/>
        </authorList>
    </citation>
    <scope>NUCLEOTIDE SEQUENCE</scope>
    <source>
        <strain evidence="1">Siblings of single egg batch collected in Ceske Budejovice</strain>
        <tissue evidence="1">Salivary glands</tissue>
    </source>
</reference>